<dbReference type="GO" id="GO:0005634">
    <property type="term" value="C:nucleus"/>
    <property type="evidence" value="ECO:0007669"/>
    <property type="project" value="UniProtKB-SubCell"/>
</dbReference>
<dbReference type="InterPro" id="IPR031307">
    <property type="entry name" value="Ninja_fam"/>
</dbReference>
<dbReference type="Proteomes" id="UP000886520">
    <property type="component" value="Chromosome 9"/>
</dbReference>
<name>A0A9D4UWC6_ADICA</name>
<evidence type="ECO:0000256" key="1">
    <source>
        <dbReference type="ARBA" id="ARBA00004123"/>
    </source>
</evidence>
<feature type="compositionally biased region" description="Basic residues" evidence="4">
    <location>
        <begin position="274"/>
        <end position="288"/>
    </location>
</feature>
<accession>A0A9D4UWC6</accession>
<feature type="region of interest" description="Disordered" evidence="4">
    <location>
        <begin position="274"/>
        <end position="316"/>
    </location>
</feature>
<feature type="compositionally biased region" description="Basic and acidic residues" evidence="4">
    <location>
        <begin position="356"/>
        <end position="377"/>
    </location>
</feature>
<evidence type="ECO:0000313" key="6">
    <source>
        <dbReference type="EMBL" id="KAI5075229.1"/>
    </source>
</evidence>
<dbReference type="InterPro" id="IPR032308">
    <property type="entry name" value="TDBD"/>
</dbReference>
<evidence type="ECO:0000256" key="2">
    <source>
        <dbReference type="ARBA" id="ARBA00006081"/>
    </source>
</evidence>
<evidence type="ECO:0000256" key="4">
    <source>
        <dbReference type="SAM" id="MobiDB-lite"/>
    </source>
</evidence>
<dbReference type="Pfam" id="PF16135">
    <property type="entry name" value="TDBD"/>
    <property type="match status" value="1"/>
</dbReference>
<comment type="subcellular location">
    <subcellularLocation>
        <location evidence="1">Nucleus</location>
    </subcellularLocation>
</comment>
<dbReference type="PANTHER" id="PTHR31413:SF12">
    <property type="entry name" value="AFP HOMOLOG 2"/>
    <property type="match status" value="1"/>
</dbReference>
<organism evidence="6 7">
    <name type="scientific">Adiantum capillus-veneris</name>
    <name type="common">Maidenhair fern</name>
    <dbReference type="NCBI Taxonomy" id="13818"/>
    <lineage>
        <taxon>Eukaryota</taxon>
        <taxon>Viridiplantae</taxon>
        <taxon>Streptophyta</taxon>
        <taxon>Embryophyta</taxon>
        <taxon>Tracheophyta</taxon>
        <taxon>Polypodiopsida</taxon>
        <taxon>Polypodiidae</taxon>
        <taxon>Polypodiales</taxon>
        <taxon>Pteridineae</taxon>
        <taxon>Pteridaceae</taxon>
        <taxon>Vittarioideae</taxon>
        <taxon>Adiantum</taxon>
    </lineage>
</organism>
<feature type="compositionally biased region" description="Basic and acidic residues" evidence="4">
    <location>
        <begin position="337"/>
        <end position="347"/>
    </location>
</feature>
<dbReference type="GO" id="GO:0045892">
    <property type="term" value="P:negative regulation of DNA-templated transcription"/>
    <property type="evidence" value="ECO:0007669"/>
    <property type="project" value="TreeGrafter"/>
</dbReference>
<feature type="region of interest" description="Disordered" evidence="4">
    <location>
        <begin position="337"/>
        <end position="391"/>
    </location>
</feature>
<feature type="compositionally biased region" description="Basic and acidic residues" evidence="4">
    <location>
        <begin position="533"/>
        <end position="545"/>
    </location>
</feature>
<sequence>MAECRDFFDNSIAVLCRSSAPCKETPSSNLPQGKGDESSHCLELTLGPSNFSGFTASPPRLQHDMVRPGPAFSFLLRQTSGDFTSCVPATSYTSQSPLLQTDGPKVSNGLDGVAAALGRQRSGNFGCTGEHPLFPFRGIADAMPQVKALLPDSNSSFPSRDQIWQTLQKRGTLFEPKPLSNDVSSMWSRRAASMQAVYPRNAGDDLEHCQIRRSCSNGVLIHTLKHEVSNVESSLEHSPQQSIVSVAHPHPEEFEELQKRKEMQAQRRLEARKRRRNLIGEKQHKRGKQNSGILHVGSRRSISPNHKLFHGGVPSGDDEAALESHCMSLDASKFGRLDDSKQQDSKCDMQLSSIEDNERLSQDKKMMSLLSNEHDSGSHGSMTSSELEQPGPMSKCTMARGMLVSSNEHECCNPLAVTTMTDHVRMPISEKDGAKSFPGCETECVENTGAPADAAKGEGGMRRASLPSGSAGCPPLLFSPLQYAHATAGNCGNGSAMQNLSTVHVSCPPPINTLAGTFPLSSGTLLARTTSAPKDEDSEGKRGSGDKSAFSPIQRTASSLKIVFGESQFSGAHLDLQAIGESVVVAKLLCGGSSLLMLKGEGAKQEEASSESQLASENSGADALYAQSTVIEKQRSGSFLDFPWVTTTGKGPNGITVNGYMYLANGRQVRLVCNCHGKHMSPVEFVEHSGSSDLSNPERNIVVSPSPHFNHQVASTPV</sequence>
<feature type="domain" description="Tify" evidence="5">
    <location>
        <begin position="672"/>
        <end position="702"/>
    </location>
</feature>
<protein>
    <recommendedName>
        <fullName evidence="5">Tify domain-containing protein</fullName>
    </recommendedName>
</protein>
<dbReference type="PANTHER" id="PTHR31413">
    <property type="entry name" value="AFP HOMOLOG 2"/>
    <property type="match status" value="1"/>
</dbReference>
<dbReference type="GO" id="GO:0007165">
    <property type="term" value="P:signal transduction"/>
    <property type="evidence" value="ECO:0007669"/>
    <property type="project" value="InterPro"/>
</dbReference>
<evidence type="ECO:0000313" key="7">
    <source>
        <dbReference type="Proteomes" id="UP000886520"/>
    </source>
</evidence>
<dbReference type="AlphaFoldDB" id="A0A9D4UWC6"/>
<evidence type="ECO:0000259" key="5">
    <source>
        <dbReference type="Pfam" id="PF16135"/>
    </source>
</evidence>
<keyword evidence="3" id="KW-0539">Nucleus</keyword>
<proteinExistence type="inferred from homology"/>
<reference evidence="6" key="1">
    <citation type="submission" date="2021-01" db="EMBL/GenBank/DDBJ databases">
        <title>Adiantum capillus-veneris genome.</title>
        <authorList>
            <person name="Fang Y."/>
            <person name="Liao Q."/>
        </authorList>
    </citation>
    <scope>NUCLEOTIDE SEQUENCE</scope>
    <source>
        <strain evidence="6">H3</strain>
        <tissue evidence="6">Leaf</tissue>
    </source>
</reference>
<comment type="similarity">
    <text evidence="2">Belongs to the Ninja family.</text>
</comment>
<dbReference type="OrthoDB" id="1936656at2759"/>
<feature type="compositionally biased region" description="Polar residues" evidence="4">
    <location>
        <begin position="378"/>
        <end position="387"/>
    </location>
</feature>
<comment type="caution">
    <text evidence="6">The sequence shown here is derived from an EMBL/GenBank/DDBJ whole genome shotgun (WGS) entry which is preliminary data.</text>
</comment>
<evidence type="ECO:0000256" key="3">
    <source>
        <dbReference type="ARBA" id="ARBA00023242"/>
    </source>
</evidence>
<keyword evidence="7" id="KW-1185">Reference proteome</keyword>
<gene>
    <name evidence="6" type="ORF">GOP47_0009305</name>
</gene>
<dbReference type="EMBL" id="JABFUD020000009">
    <property type="protein sequence ID" value="KAI5075229.1"/>
    <property type="molecule type" value="Genomic_DNA"/>
</dbReference>
<feature type="region of interest" description="Disordered" evidence="4">
    <location>
        <begin position="530"/>
        <end position="550"/>
    </location>
</feature>